<sequence>MNRSFEHNGEINRARCMPQNPNIVATKGPAPELFLYDIGVEGDSKREQPVLKLTGHEKEGYGLAWNPNNQGVLLSGSDDGVVCVWDVENSTSLTGPSHTQDARRKFTAHTDIVEDVAWHCTSRNVFGSVSDDKTLMLWDDREDGAAPVISATVHTAEVTCLAFNPFNEFIVATGSVDKTAAIWDIRNLKKSLHTLSHIDEVVQVAWSPRHETILASSGSDRRLMVWDLSLIGAEQSAADAAEGPPELLFVHSGHTAKISDFDWSPDEERTICTVSEDNVLQCWTMGAHVYSDYEPGISEADPPVES</sequence>
<evidence type="ECO:0000313" key="6">
    <source>
        <dbReference type="EMBL" id="KNC83545.1"/>
    </source>
</evidence>
<evidence type="ECO:0000256" key="2">
    <source>
        <dbReference type="ARBA" id="ARBA00022574"/>
    </source>
</evidence>
<dbReference type="AlphaFoldDB" id="A0A0L0G391"/>
<dbReference type="RefSeq" id="XP_014157447.1">
    <property type="nucleotide sequence ID" value="XM_014301972.1"/>
</dbReference>
<gene>
    <name evidence="6" type="ORF">SARC_04218</name>
</gene>
<dbReference type="eggNOG" id="KOG0264">
    <property type="taxonomic scope" value="Eukaryota"/>
</dbReference>
<dbReference type="Pfam" id="PF00400">
    <property type="entry name" value="WD40"/>
    <property type="match status" value="5"/>
</dbReference>
<evidence type="ECO:0000256" key="3">
    <source>
        <dbReference type="ARBA" id="ARBA00022737"/>
    </source>
</evidence>
<dbReference type="SUPFAM" id="SSF50978">
    <property type="entry name" value="WD40 repeat-like"/>
    <property type="match status" value="1"/>
</dbReference>
<evidence type="ECO:0000256" key="1">
    <source>
        <dbReference type="ARBA" id="ARBA00004123"/>
    </source>
</evidence>
<accession>A0A0L0G391</accession>
<name>A0A0L0G391_9EUKA</name>
<dbReference type="PANTHER" id="PTHR22850">
    <property type="entry name" value="WD40 REPEAT FAMILY"/>
    <property type="match status" value="1"/>
</dbReference>
<feature type="repeat" description="WD" evidence="5">
    <location>
        <begin position="151"/>
        <end position="193"/>
    </location>
</feature>
<dbReference type="InterPro" id="IPR015943">
    <property type="entry name" value="WD40/YVTN_repeat-like_dom_sf"/>
</dbReference>
<dbReference type="PRINTS" id="PR00320">
    <property type="entry name" value="GPROTEINBRPT"/>
</dbReference>
<dbReference type="InterPro" id="IPR001680">
    <property type="entry name" value="WD40_rpt"/>
</dbReference>
<evidence type="ECO:0000256" key="5">
    <source>
        <dbReference type="PROSITE-ProRule" id="PRU00221"/>
    </source>
</evidence>
<dbReference type="InterPro" id="IPR019775">
    <property type="entry name" value="WD40_repeat_CS"/>
</dbReference>
<feature type="repeat" description="WD" evidence="5">
    <location>
        <begin position="53"/>
        <end position="95"/>
    </location>
</feature>
<keyword evidence="2 5" id="KW-0853">WD repeat</keyword>
<dbReference type="EMBL" id="KQ241826">
    <property type="protein sequence ID" value="KNC83545.1"/>
    <property type="molecule type" value="Genomic_DNA"/>
</dbReference>
<evidence type="ECO:0000313" key="7">
    <source>
        <dbReference type="Proteomes" id="UP000054560"/>
    </source>
</evidence>
<keyword evidence="7" id="KW-1185">Reference proteome</keyword>
<dbReference type="PROSITE" id="PS50294">
    <property type="entry name" value="WD_REPEATS_REGION"/>
    <property type="match status" value="3"/>
</dbReference>
<dbReference type="PROSITE" id="PS00678">
    <property type="entry name" value="WD_REPEATS_1"/>
    <property type="match status" value="3"/>
</dbReference>
<dbReference type="STRING" id="667725.A0A0L0G391"/>
<feature type="repeat" description="WD" evidence="5">
    <location>
        <begin position="194"/>
        <end position="229"/>
    </location>
</feature>
<reference evidence="6 7" key="1">
    <citation type="submission" date="2011-02" db="EMBL/GenBank/DDBJ databases">
        <title>The Genome Sequence of Sphaeroforma arctica JP610.</title>
        <authorList>
            <consortium name="The Broad Institute Genome Sequencing Platform"/>
            <person name="Russ C."/>
            <person name="Cuomo C."/>
            <person name="Young S.K."/>
            <person name="Zeng Q."/>
            <person name="Gargeya S."/>
            <person name="Alvarado L."/>
            <person name="Berlin A."/>
            <person name="Chapman S.B."/>
            <person name="Chen Z."/>
            <person name="Freedman E."/>
            <person name="Gellesch M."/>
            <person name="Goldberg J."/>
            <person name="Griggs A."/>
            <person name="Gujja S."/>
            <person name="Heilman E."/>
            <person name="Heiman D."/>
            <person name="Howarth C."/>
            <person name="Mehta T."/>
            <person name="Neiman D."/>
            <person name="Pearson M."/>
            <person name="Roberts A."/>
            <person name="Saif S."/>
            <person name="Shea T."/>
            <person name="Shenoy N."/>
            <person name="Sisk P."/>
            <person name="Stolte C."/>
            <person name="Sykes S."/>
            <person name="White J."/>
            <person name="Yandava C."/>
            <person name="Burger G."/>
            <person name="Gray M.W."/>
            <person name="Holland P.W.H."/>
            <person name="King N."/>
            <person name="Lang F.B.F."/>
            <person name="Roger A.J."/>
            <person name="Ruiz-Trillo I."/>
            <person name="Haas B."/>
            <person name="Nusbaum C."/>
            <person name="Birren B."/>
        </authorList>
    </citation>
    <scope>NUCLEOTIDE SEQUENCE [LARGE SCALE GENOMIC DNA]</scope>
    <source>
        <strain evidence="6 7">JP610</strain>
    </source>
</reference>
<feature type="repeat" description="WD" evidence="5">
    <location>
        <begin position="106"/>
        <end position="139"/>
    </location>
</feature>
<dbReference type="OrthoDB" id="427795at2759"/>
<proteinExistence type="predicted"/>
<feature type="repeat" description="WD" evidence="5">
    <location>
        <begin position="251"/>
        <end position="285"/>
    </location>
</feature>
<evidence type="ECO:0000256" key="4">
    <source>
        <dbReference type="ARBA" id="ARBA00023242"/>
    </source>
</evidence>
<keyword evidence="4" id="KW-0539">Nucleus</keyword>
<protein>
    <submittedName>
        <fullName evidence="6">Histone-binding protein RBBP7</fullName>
    </submittedName>
</protein>
<organism evidence="6 7">
    <name type="scientific">Sphaeroforma arctica JP610</name>
    <dbReference type="NCBI Taxonomy" id="667725"/>
    <lineage>
        <taxon>Eukaryota</taxon>
        <taxon>Ichthyosporea</taxon>
        <taxon>Ichthyophonida</taxon>
        <taxon>Sphaeroforma</taxon>
    </lineage>
</organism>
<dbReference type="InterPro" id="IPR036322">
    <property type="entry name" value="WD40_repeat_dom_sf"/>
</dbReference>
<dbReference type="PROSITE" id="PS50082">
    <property type="entry name" value="WD_REPEATS_2"/>
    <property type="match status" value="5"/>
</dbReference>
<keyword evidence="3" id="KW-0677">Repeat</keyword>
<dbReference type="SMART" id="SM00320">
    <property type="entry name" value="WD40"/>
    <property type="match status" value="5"/>
</dbReference>
<dbReference type="InterPro" id="IPR020472">
    <property type="entry name" value="WD40_PAC1"/>
</dbReference>
<comment type="subcellular location">
    <subcellularLocation>
        <location evidence="1">Nucleus</location>
    </subcellularLocation>
</comment>
<dbReference type="InterPro" id="IPR050459">
    <property type="entry name" value="WD_repeat_RBAP46/RBAP48/MSI1"/>
</dbReference>
<dbReference type="GeneID" id="25904722"/>
<dbReference type="GO" id="GO:0005634">
    <property type="term" value="C:nucleus"/>
    <property type="evidence" value="ECO:0007669"/>
    <property type="project" value="UniProtKB-SubCell"/>
</dbReference>
<dbReference type="Gene3D" id="2.130.10.10">
    <property type="entry name" value="YVTN repeat-like/Quinoprotein amine dehydrogenase"/>
    <property type="match status" value="1"/>
</dbReference>
<dbReference type="Proteomes" id="UP000054560">
    <property type="component" value="Unassembled WGS sequence"/>
</dbReference>